<keyword evidence="3" id="KW-1185">Reference proteome</keyword>
<dbReference type="PROSITE" id="PS50878">
    <property type="entry name" value="RT_POL"/>
    <property type="match status" value="1"/>
</dbReference>
<dbReference type="CDD" id="cd01646">
    <property type="entry name" value="RT_Bac_retron_I"/>
    <property type="match status" value="1"/>
</dbReference>
<dbReference type="EMBL" id="LXEV01000004">
    <property type="protein sequence ID" value="OAT50887.1"/>
    <property type="molecule type" value="Genomic_DNA"/>
</dbReference>
<dbReference type="RefSeq" id="WP_064718301.1">
    <property type="nucleotide sequence ID" value="NZ_LXEV01000004.1"/>
</dbReference>
<dbReference type="Pfam" id="PF00078">
    <property type="entry name" value="RVT_1"/>
    <property type="match status" value="1"/>
</dbReference>
<feature type="domain" description="Reverse transcriptase" evidence="1">
    <location>
        <begin position="1"/>
        <end position="324"/>
    </location>
</feature>
<gene>
    <name evidence="2" type="ORF">M997_0244</name>
</gene>
<dbReference type="AlphaFoldDB" id="A0AAJ3HVV0"/>
<keyword evidence="2" id="KW-0695">RNA-directed DNA polymerase</keyword>
<evidence type="ECO:0000313" key="2">
    <source>
        <dbReference type="EMBL" id="OAT50887.1"/>
    </source>
</evidence>
<dbReference type="Proteomes" id="UP000078250">
    <property type="component" value="Unassembled WGS sequence"/>
</dbReference>
<protein>
    <submittedName>
        <fullName evidence="2">Reverse transcriptase</fullName>
        <ecNumber evidence="2">2.7.7.49</ecNumber>
    </submittedName>
</protein>
<dbReference type="NCBIfam" id="NF041748">
    <property type="entry name" value="Drt3b"/>
    <property type="match status" value="1"/>
</dbReference>
<dbReference type="GO" id="GO:0003964">
    <property type="term" value="F:RNA-directed DNA polymerase activity"/>
    <property type="evidence" value="ECO:0007669"/>
    <property type="project" value="UniProtKB-KW"/>
</dbReference>
<evidence type="ECO:0000259" key="1">
    <source>
        <dbReference type="PROSITE" id="PS50878"/>
    </source>
</evidence>
<keyword evidence="2" id="KW-0808">Transferase</keyword>
<name>A0AAJ3HVV0_PROHU</name>
<proteinExistence type="predicted"/>
<dbReference type="EC" id="2.7.7.49" evidence="2"/>
<comment type="caution">
    <text evidence="2">The sequence shown here is derived from an EMBL/GenBank/DDBJ whole genome shotgun (WGS) entry which is preliminary data.</text>
</comment>
<evidence type="ECO:0000313" key="3">
    <source>
        <dbReference type="Proteomes" id="UP000078250"/>
    </source>
</evidence>
<accession>A0AAJ3HVV0</accession>
<organism evidence="2 3">
    <name type="scientific">Proteus hauseri ATCC 700826</name>
    <dbReference type="NCBI Taxonomy" id="1354271"/>
    <lineage>
        <taxon>Bacteria</taxon>
        <taxon>Pseudomonadati</taxon>
        <taxon>Pseudomonadota</taxon>
        <taxon>Gammaproteobacteria</taxon>
        <taxon>Enterobacterales</taxon>
        <taxon>Morganellaceae</taxon>
        <taxon>Proteus</taxon>
    </lineage>
</organism>
<sequence length="646" mass="76076">MSKIIKVNTKDKYRALLTDVLPYELPLWYSNFTMYKRFHNKNHRNSYGTISGINFDASTGTYIPLDYLVSRGGNKTPRSISIMHPAAQLKVCDFYEEYGDLIEYYCTKSKHSLRHPYRKTNKFYGKTQQSSKVSDGVEAEHEDRIVSSSYFKYKAYPFLYRFFESYEYHRLEKKFHSMLQVDVSKCFPSIYTHSIGWAVKNKNLAKAKPKGSFDGEFDNLMQLTNYRETNGILIGPEVSRIFSEIILQRIDLNLVDRMQAHGYSISKDFDFRRYVDDYFIFYRSDKVRQNIVKHLEACLLDYKMYLNDAKTIIASRPFATDISLTKHSLRNTVSEFYLSRYNKVVEIDDDPIVKLQRPGSKANRAISEIKMALANYKVEYSSISNYLFSAITKKIDSYILKLSNINTLQEHHINWIIVDLDVLFFIHTMDIRIRPTDRLARLISELIDRTSGWSQTYLDIINKKIFDHVKQAINIYIDHANDIIGLETLNLLMILTMLPKEYQLPPSKLEEYINSLNSNSETNDFYFRWVTFMLYIGPRPQYHIIHDQLVQLANKYLLEHENMFIDTEYFIFYFDYLACPHIDENIRTTTMDAVKKITFGNKRKPVTFDSVAQGRTALKNDFVVAWRDPNYLKASLEKKEYIFSYS</sequence>
<dbReference type="InterPro" id="IPR000477">
    <property type="entry name" value="RT_dom"/>
</dbReference>
<keyword evidence="2" id="KW-0548">Nucleotidyltransferase</keyword>
<reference evidence="2 3" key="1">
    <citation type="submission" date="2016-04" db="EMBL/GenBank/DDBJ databases">
        <title>ATOL: Assembling a taxonomically balanced genome-scale reconstruction of the evolutionary history of the Enterobacteriaceae.</title>
        <authorList>
            <person name="Plunkett G.III."/>
            <person name="Neeno-Eckwall E.C."/>
            <person name="Glasner J.D."/>
            <person name="Perna N.T."/>
        </authorList>
    </citation>
    <scope>NUCLEOTIDE SEQUENCE [LARGE SCALE GENOMIC DNA]</scope>
    <source>
        <strain evidence="2 3">ATCC 700826</strain>
    </source>
</reference>